<accession>A0ABQ9G1C6</accession>
<sequence>MGRRRSIRRYLSLLPGRCYLTPLPHRRYKYSPRRQPTCKVRSNCRHHQAQGSTYHLPASTVAHYPVRGLLAVSSEVSMEQRRNARVGRLENPDKTYQPAVWFGMDSHVRESGSDRARNRTRFALGSKVNGQILLASNMDARATGMTEHEQLRARKPHALAPTSPVLAATTLSSVYDKRQFQAVSQSYQWTRPAYFPQESNLSSASCGARCFLAKAGEKTGDPLENPPTSGIIWHNFHVRKSGSEPALNPTRSTLVGGELSNHFTIAAPTSSRQVLFVRF</sequence>
<dbReference type="EMBL" id="JARBHB010000016">
    <property type="protein sequence ID" value="KAJ8866285.1"/>
    <property type="molecule type" value="Genomic_DNA"/>
</dbReference>
<comment type="caution">
    <text evidence="1">The sequence shown here is derived from an EMBL/GenBank/DDBJ whole genome shotgun (WGS) entry which is preliminary data.</text>
</comment>
<organism evidence="1 2">
    <name type="scientific">Dryococelus australis</name>
    <dbReference type="NCBI Taxonomy" id="614101"/>
    <lineage>
        <taxon>Eukaryota</taxon>
        <taxon>Metazoa</taxon>
        <taxon>Ecdysozoa</taxon>
        <taxon>Arthropoda</taxon>
        <taxon>Hexapoda</taxon>
        <taxon>Insecta</taxon>
        <taxon>Pterygota</taxon>
        <taxon>Neoptera</taxon>
        <taxon>Polyneoptera</taxon>
        <taxon>Phasmatodea</taxon>
        <taxon>Verophasmatodea</taxon>
        <taxon>Anareolatae</taxon>
        <taxon>Phasmatidae</taxon>
        <taxon>Eurycanthinae</taxon>
        <taxon>Dryococelus</taxon>
    </lineage>
</organism>
<gene>
    <name evidence="1" type="ORF">PR048_032128</name>
</gene>
<dbReference type="Proteomes" id="UP001159363">
    <property type="component" value="Chromosome 15"/>
</dbReference>
<evidence type="ECO:0000313" key="1">
    <source>
        <dbReference type="EMBL" id="KAJ8866285.1"/>
    </source>
</evidence>
<protein>
    <submittedName>
        <fullName evidence="1">Uncharacterized protein</fullName>
    </submittedName>
</protein>
<keyword evidence="2" id="KW-1185">Reference proteome</keyword>
<name>A0ABQ9G1C6_9NEOP</name>
<evidence type="ECO:0000313" key="2">
    <source>
        <dbReference type="Proteomes" id="UP001159363"/>
    </source>
</evidence>
<proteinExistence type="predicted"/>
<reference evidence="1 2" key="1">
    <citation type="submission" date="2023-02" db="EMBL/GenBank/DDBJ databases">
        <title>LHISI_Scaffold_Assembly.</title>
        <authorList>
            <person name="Stuart O.P."/>
            <person name="Cleave R."/>
            <person name="Magrath M.J.L."/>
            <person name="Mikheyev A.S."/>
        </authorList>
    </citation>
    <scope>NUCLEOTIDE SEQUENCE [LARGE SCALE GENOMIC DNA]</scope>
    <source>
        <strain evidence="1">Daus_M_001</strain>
        <tissue evidence="1">Leg muscle</tissue>
    </source>
</reference>